<keyword evidence="4 10" id="KW-0812">Transmembrane</keyword>
<feature type="transmembrane region" description="Helical" evidence="10">
    <location>
        <begin position="203"/>
        <end position="224"/>
    </location>
</feature>
<sequence length="419" mass="49004">MIQQFQIEKFIYLNKWFLNIVGLYPQKSWRFVTSLFCMLLLVIPQFVQIYLFCTDLSVILETSSVLFTILLAMLKGAVWIFNGKSMEDLVGFLFNEYWKIIESFDNSKTLMKYAGYYICVYYSYAIYIFCFSWIFHWKDISGFRYASKMTKGYTFLIINALLFFFSLPPIEILILKFNGTYKSSDKHFPFPATYPEFLKEFPYFQIVYFSQIIATMTCALVILATDTLIATALFHTCGQFVVIQQKLELLSSNDGHETGEMIKRKIILIVKHHQMVIGFSNKMERVFSPMMFLQVFASSMIICLVGLQVSTTFTNQYKLVKYFSYLLMALFQLLLFCWPGDQLLLQSGKVCQSAYFTKWYQFGKERRGEIQLMLLRSQKLIGITAGKFYLMSLENFNVILSTSMSYFMVLRSFNSSEGK</sequence>
<comment type="caution">
    <text evidence="10">Lacks conserved residue(s) required for the propagation of feature annotation.</text>
</comment>
<feature type="transmembrane region" description="Helical" evidence="10">
    <location>
        <begin position="31"/>
        <end position="53"/>
    </location>
</feature>
<dbReference type="GO" id="GO:0007165">
    <property type="term" value="P:signal transduction"/>
    <property type="evidence" value="ECO:0007669"/>
    <property type="project" value="UniProtKB-KW"/>
</dbReference>
<feature type="transmembrane region" description="Helical" evidence="10">
    <location>
        <begin position="65"/>
        <end position="82"/>
    </location>
</feature>
<evidence type="ECO:0000256" key="1">
    <source>
        <dbReference type="ARBA" id="ARBA00004651"/>
    </source>
</evidence>
<gene>
    <name evidence="11" type="primary">Or34</name>
</gene>
<evidence type="ECO:0000256" key="4">
    <source>
        <dbReference type="ARBA" id="ARBA00022692"/>
    </source>
</evidence>
<comment type="subcellular location">
    <subcellularLocation>
        <location evidence="1 10">Cell membrane</location>
        <topology evidence="1 10">Multi-pass membrane protein</topology>
    </subcellularLocation>
</comment>
<feature type="transmembrane region" description="Helical" evidence="10">
    <location>
        <begin position="114"/>
        <end position="135"/>
    </location>
</feature>
<keyword evidence="3 10" id="KW-0716">Sensory transduction</keyword>
<evidence type="ECO:0000256" key="7">
    <source>
        <dbReference type="ARBA" id="ARBA00023136"/>
    </source>
</evidence>
<evidence type="ECO:0000256" key="10">
    <source>
        <dbReference type="RuleBase" id="RU351113"/>
    </source>
</evidence>
<feature type="transmembrane region" description="Helical" evidence="10">
    <location>
        <begin position="156"/>
        <end position="175"/>
    </location>
</feature>
<dbReference type="InterPro" id="IPR004117">
    <property type="entry name" value="7tm6_olfct_rcpt"/>
</dbReference>
<proteinExistence type="evidence at transcript level"/>
<keyword evidence="6 10" id="KW-1133">Transmembrane helix</keyword>
<dbReference type="AlphaFoldDB" id="A0A1W6L1B6"/>
<protein>
    <recommendedName>
        <fullName evidence="10">Odorant receptor</fullName>
    </recommendedName>
</protein>
<dbReference type="GO" id="GO:0005886">
    <property type="term" value="C:plasma membrane"/>
    <property type="evidence" value="ECO:0007669"/>
    <property type="project" value="UniProtKB-SubCell"/>
</dbReference>
<keyword evidence="9 10" id="KW-0807">Transducer</keyword>
<accession>A0A1W6L1B6</accession>
<feature type="transmembrane region" description="Helical" evidence="10">
    <location>
        <begin position="388"/>
        <end position="409"/>
    </location>
</feature>
<organism evidence="11">
    <name type="scientific">Cephus cinctus</name>
    <name type="common">Wheat stem sawfly</name>
    <dbReference type="NCBI Taxonomy" id="211228"/>
    <lineage>
        <taxon>Eukaryota</taxon>
        <taxon>Metazoa</taxon>
        <taxon>Ecdysozoa</taxon>
        <taxon>Arthropoda</taxon>
        <taxon>Hexapoda</taxon>
        <taxon>Insecta</taxon>
        <taxon>Pterygota</taxon>
        <taxon>Neoptera</taxon>
        <taxon>Endopterygota</taxon>
        <taxon>Hymenoptera</taxon>
        <taxon>Cephoidea</taxon>
        <taxon>Cephidae</taxon>
        <taxon>Cephus</taxon>
    </lineage>
</organism>
<dbReference type="GO" id="GO:0005549">
    <property type="term" value="F:odorant binding"/>
    <property type="evidence" value="ECO:0007669"/>
    <property type="project" value="InterPro"/>
</dbReference>
<keyword evidence="5 10" id="KW-0552">Olfaction</keyword>
<evidence type="ECO:0000256" key="2">
    <source>
        <dbReference type="ARBA" id="ARBA00022475"/>
    </source>
</evidence>
<dbReference type="GO" id="GO:0004984">
    <property type="term" value="F:olfactory receptor activity"/>
    <property type="evidence" value="ECO:0007669"/>
    <property type="project" value="InterPro"/>
</dbReference>
<keyword evidence="2" id="KW-1003">Cell membrane</keyword>
<evidence type="ECO:0000256" key="9">
    <source>
        <dbReference type="ARBA" id="ARBA00023224"/>
    </source>
</evidence>
<feature type="transmembrane region" description="Helical" evidence="10">
    <location>
        <begin position="322"/>
        <end position="339"/>
    </location>
</feature>
<evidence type="ECO:0000256" key="5">
    <source>
        <dbReference type="ARBA" id="ARBA00022725"/>
    </source>
</evidence>
<evidence type="ECO:0000256" key="8">
    <source>
        <dbReference type="ARBA" id="ARBA00023170"/>
    </source>
</evidence>
<evidence type="ECO:0000313" key="11">
    <source>
        <dbReference type="EMBL" id="ARN17905.1"/>
    </source>
</evidence>
<keyword evidence="7 10" id="KW-0472">Membrane</keyword>
<comment type="similarity">
    <text evidence="10">Belongs to the insect chemoreceptor superfamily. Heteromeric odorant receptor channel (TC 1.A.69) family.</text>
</comment>
<reference evidence="11" key="1">
    <citation type="submission" date="2016-07" db="EMBL/GenBank/DDBJ databases">
        <title>Olfactory-related genes from the wheat stem sawfly, an agronomic pest and primitive hymenopteran.</title>
        <authorList>
            <person name="Gress J.C."/>
            <person name="Carey C.C."/>
            <person name="Dykgreve T.A."/>
            <person name="Walden K.O."/>
            <person name="Robertson H.M."/>
            <person name="Mazurie A."/>
            <person name="Wanner K.W."/>
        </authorList>
    </citation>
    <scope>NUCLEOTIDE SEQUENCE</scope>
</reference>
<evidence type="ECO:0000256" key="6">
    <source>
        <dbReference type="ARBA" id="ARBA00022989"/>
    </source>
</evidence>
<feature type="transmembrane region" description="Helical" evidence="10">
    <location>
        <begin position="291"/>
        <end position="310"/>
    </location>
</feature>
<dbReference type="Pfam" id="PF02949">
    <property type="entry name" value="7tm_6"/>
    <property type="match status" value="1"/>
</dbReference>
<dbReference type="EMBL" id="KX609498">
    <property type="protein sequence ID" value="ARN17905.1"/>
    <property type="molecule type" value="mRNA"/>
</dbReference>
<keyword evidence="8 10" id="KW-0675">Receptor</keyword>
<dbReference type="PANTHER" id="PTHR21137">
    <property type="entry name" value="ODORANT RECEPTOR"/>
    <property type="match status" value="1"/>
</dbReference>
<name>A0A1W6L1B6_CEPCN</name>
<dbReference type="PANTHER" id="PTHR21137:SF35">
    <property type="entry name" value="ODORANT RECEPTOR 19A-RELATED"/>
    <property type="match status" value="1"/>
</dbReference>
<evidence type="ECO:0000256" key="3">
    <source>
        <dbReference type="ARBA" id="ARBA00022606"/>
    </source>
</evidence>